<dbReference type="OrthoDB" id="128182at2759"/>
<comment type="caution">
    <text evidence="6">The sequence shown here is derived from an EMBL/GenBank/DDBJ whole genome shotgun (WGS) entry which is preliminary data.</text>
</comment>
<evidence type="ECO:0000256" key="2">
    <source>
        <dbReference type="ARBA" id="ARBA00010400"/>
    </source>
</evidence>
<dbReference type="InterPro" id="IPR031825">
    <property type="entry name" value="RXLR"/>
</dbReference>
<comment type="domain">
    <text evidence="5">The RxLR-dEER motif acts to carry the protein into the host cell cytoplasm through binding to cell surface phosphatidylinositol-3-phosphate.</text>
</comment>
<comment type="similarity">
    <text evidence="2 5">Belongs to the RxLR effector family.</text>
</comment>
<comment type="function">
    <text evidence="5">Effector that suppresses plant defense responses during pathogen infection.</text>
</comment>
<dbReference type="Proteomes" id="UP000198211">
    <property type="component" value="Unassembled WGS sequence"/>
</dbReference>
<comment type="subcellular location">
    <subcellularLocation>
        <location evidence="1 5">Secreted</location>
    </subcellularLocation>
</comment>
<evidence type="ECO:0000313" key="6">
    <source>
        <dbReference type="EMBL" id="OWZ07952.1"/>
    </source>
</evidence>
<name>A0A225VRJ4_9STRA</name>
<evidence type="ECO:0000313" key="7">
    <source>
        <dbReference type="Proteomes" id="UP000198211"/>
    </source>
</evidence>
<keyword evidence="7" id="KW-1185">Reference proteome</keyword>
<proteinExistence type="inferred from homology"/>
<keyword evidence="4 5" id="KW-0732">Signal</keyword>
<evidence type="ECO:0000256" key="3">
    <source>
        <dbReference type="ARBA" id="ARBA00022525"/>
    </source>
</evidence>
<feature type="chain" id="PRO_5028522885" description="RxLR effector protein" evidence="5">
    <location>
        <begin position="21"/>
        <end position="149"/>
    </location>
</feature>
<sequence length="149" mass="16911">MRVTIVVLAAIALSINCAAATTKETSMSAKLITNLVQDVSAVTSPGLVRSLETADGDVTERRFLRSHTENNVDEDDIEDEGEERASGANLFATNKLDQMMNSIKTFKRFKNWKVYGYTPTDVYTKMWNEGLYEKYKSLYTMYNNNYHTI</sequence>
<accession>A0A225VRJ4</accession>
<evidence type="ECO:0000256" key="5">
    <source>
        <dbReference type="RuleBase" id="RU367124"/>
    </source>
</evidence>
<feature type="signal peptide" evidence="5">
    <location>
        <begin position="1"/>
        <end position="20"/>
    </location>
</feature>
<protein>
    <recommendedName>
        <fullName evidence="5">RxLR effector protein</fullName>
    </recommendedName>
</protein>
<reference evidence="7" key="1">
    <citation type="submission" date="2017-03" db="EMBL/GenBank/DDBJ databases">
        <title>Phytopthora megakarya and P. palmivora, two closely related causual agents of cacao black pod achieved similar genome size and gene model numbers by different mechanisms.</title>
        <authorList>
            <person name="Ali S."/>
            <person name="Shao J."/>
            <person name="Larry D.J."/>
            <person name="Kronmiller B."/>
            <person name="Shen D."/>
            <person name="Strem M.D."/>
            <person name="Melnick R.L."/>
            <person name="Guiltinan M.J."/>
            <person name="Tyler B.M."/>
            <person name="Meinhardt L.W."/>
            <person name="Bailey B.A."/>
        </authorList>
    </citation>
    <scope>NUCLEOTIDE SEQUENCE [LARGE SCALE GENOMIC DNA]</scope>
    <source>
        <strain evidence="7">zdho120</strain>
    </source>
</reference>
<gene>
    <name evidence="6" type="ORF">PHMEG_00019584</name>
</gene>
<dbReference type="GO" id="GO:0005576">
    <property type="term" value="C:extracellular region"/>
    <property type="evidence" value="ECO:0007669"/>
    <property type="project" value="UniProtKB-SubCell"/>
</dbReference>
<dbReference type="EMBL" id="NBNE01003334">
    <property type="protein sequence ID" value="OWZ07952.1"/>
    <property type="molecule type" value="Genomic_DNA"/>
</dbReference>
<evidence type="ECO:0000256" key="4">
    <source>
        <dbReference type="ARBA" id="ARBA00022729"/>
    </source>
</evidence>
<dbReference type="Pfam" id="PF16810">
    <property type="entry name" value="RXLR"/>
    <property type="match status" value="1"/>
</dbReference>
<dbReference type="AlphaFoldDB" id="A0A225VRJ4"/>
<evidence type="ECO:0000256" key="1">
    <source>
        <dbReference type="ARBA" id="ARBA00004613"/>
    </source>
</evidence>
<organism evidence="6 7">
    <name type="scientific">Phytophthora megakarya</name>
    <dbReference type="NCBI Taxonomy" id="4795"/>
    <lineage>
        <taxon>Eukaryota</taxon>
        <taxon>Sar</taxon>
        <taxon>Stramenopiles</taxon>
        <taxon>Oomycota</taxon>
        <taxon>Peronosporomycetes</taxon>
        <taxon>Peronosporales</taxon>
        <taxon>Peronosporaceae</taxon>
        <taxon>Phytophthora</taxon>
    </lineage>
</organism>
<keyword evidence="3 5" id="KW-0964">Secreted</keyword>